<reference evidence="3 4" key="1">
    <citation type="submission" date="2018-10" db="EMBL/GenBank/DDBJ databases">
        <title>Sphingobacterium sp. M05W1-28.</title>
        <authorList>
            <person name="Cai H."/>
        </authorList>
    </citation>
    <scope>NUCLEOTIDE SEQUENCE [LARGE SCALE GENOMIC DNA]</scope>
    <source>
        <strain evidence="3 4">M05W1-28</strain>
    </source>
</reference>
<dbReference type="InterPro" id="IPR050640">
    <property type="entry name" value="Bact_2-comp_sensor_kinase"/>
</dbReference>
<organism evidence="3 4">
    <name type="scientific">Sphingobacterium puteale</name>
    <dbReference type="NCBI Taxonomy" id="2420510"/>
    <lineage>
        <taxon>Bacteria</taxon>
        <taxon>Pseudomonadati</taxon>
        <taxon>Bacteroidota</taxon>
        <taxon>Sphingobacteriia</taxon>
        <taxon>Sphingobacteriales</taxon>
        <taxon>Sphingobacteriaceae</taxon>
        <taxon>Sphingobacterium</taxon>
    </lineage>
</organism>
<dbReference type="PANTHER" id="PTHR34220:SF7">
    <property type="entry name" value="SENSOR HISTIDINE KINASE YPDA"/>
    <property type="match status" value="1"/>
</dbReference>
<gene>
    <name evidence="3" type="ORF">D7322_15640</name>
</gene>
<dbReference type="RefSeq" id="WP_121125225.1">
    <property type="nucleotide sequence ID" value="NZ_RBWS01000011.1"/>
</dbReference>
<feature type="transmembrane region" description="Helical" evidence="1">
    <location>
        <begin position="33"/>
        <end position="57"/>
    </location>
</feature>
<dbReference type="SUPFAM" id="SSF55874">
    <property type="entry name" value="ATPase domain of HSP90 chaperone/DNA topoisomerase II/histidine kinase"/>
    <property type="match status" value="1"/>
</dbReference>
<feature type="transmembrane region" description="Helical" evidence="1">
    <location>
        <begin position="5"/>
        <end position="27"/>
    </location>
</feature>
<dbReference type="GO" id="GO:0016020">
    <property type="term" value="C:membrane"/>
    <property type="evidence" value="ECO:0007669"/>
    <property type="project" value="InterPro"/>
</dbReference>
<dbReference type="AlphaFoldDB" id="A0A420VWL1"/>
<dbReference type="Proteomes" id="UP000282423">
    <property type="component" value="Unassembled WGS sequence"/>
</dbReference>
<keyword evidence="1" id="KW-1133">Transmembrane helix</keyword>
<proteinExistence type="predicted"/>
<dbReference type="GO" id="GO:0000155">
    <property type="term" value="F:phosphorelay sensor kinase activity"/>
    <property type="evidence" value="ECO:0007669"/>
    <property type="project" value="InterPro"/>
</dbReference>
<dbReference type="PANTHER" id="PTHR34220">
    <property type="entry name" value="SENSOR HISTIDINE KINASE YPDA"/>
    <property type="match status" value="1"/>
</dbReference>
<feature type="domain" description="Signal transduction histidine kinase internal region" evidence="2">
    <location>
        <begin position="150"/>
        <end position="227"/>
    </location>
</feature>
<accession>A0A420VWL1</accession>
<evidence type="ECO:0000256" key="1">
    <source>
        <dbReference type="SAM" id="Phobius"/>
    </source>
</evidence>
<name>A0A420VWL1_9SPHI</name>
<dbReference type="InterPro" id="IPR036890">
    <property type="entry name" value="HATPase_C_sf"/>
</dbReference>
<evidence type="ECO:0000313" key="4">
    <source>
        <dbReference type="Proteomes" id="UP000282423"/>
    </source>
</evidence>
<dbReference type="Pfam" id="PF06580">
    <property type="entry name" value="His_kinase"/>
    <property type="match status" value="1"/>
</dbReference>
<protein>
    <recommendedName>
        <fullName evidence="2">Signal transduction histidine kinase internal region domain-containing protein</fullName>
    </recommendedName>
</protein>
<dbReference type="InterPro" id="IPR010559">
    <property type="entry name" value="Sig_transdc_His_kin_internal"/>
</dbReference>
<keyword evidence="1" id="KW-0472">Membrane</keyword>
<feature type="transmembrane region" description="Helical" evidence="1">
    <location>
        <begin position="66"/>
        <end position="87"/>
    </location>
</feature>
<evidence type="ECO:0000259" key="2">
    <source>
        <dbReference type="Pfam" id="PF06580"/>
    </source>
</evidence>
<dbReference type="OrthoDB" id="9792992at2"/>
<keyword evidence="1" id="KW-0812">Transmembrane</keyword>
<keyword evidence="4" id="KW-1185">Reference proteome</keyword>
<evidence type="ECO:0000313" key="3">
    <source>
        <dbReference type="EMBL" id="RKO70702.1"/>
    </source>
</evidence>
<sequence>MNRKIYEIIVLVWFLSSVYLIVGAIVFNKASFMGIALITQSQVILLLIILLTAVYIFPKNWERRRWGLIIASIVGLNLLCVLIRYSIEEIIFVRYLGFPETKDLNPLFYVYDNFYYSLPGFFLGFITFLIFKTIAIEKRNSELKAVAKEAELSFLKSQINPHFLYNIFNYMYAVSLPISAKLSETIRKLAGTMRYTLTQSNVQMAPLTDEVEFIQNYIDLQSTQFEQGIYYSFTKKIQDDNILYPTLVLITFIENAFKHGIVSDPKFPLEIVLVSTRKKVTFQVKNHINQQLKDSGHGIGLANVKRRLEILFPSSHSFHISKDEMLYSVHLDIYLNDGK</sequence>
<comment type="caution">
    <text evidence="3">The sequence shown here is derived from an EMBL/GenBank/DDBJ whole genome shotgun (WGS) entry which is preliminary data.</text>
</comment>
<feature type="transmembrane region" description="Helical" evidence="1">
    <location>
        <begin position="114"/>
        <end position="135"/>
    </location>
</feature>
<dbReference type="EMBL" id="RBWS01000011">
    <property type="protein sequence ID" value="RKO70702.1"/>
    <property type="molecule type" value="Genomic_DNA"/>
</dbReference>